<keyword evidence="2" id="KW-1185">Reference proteome</keyword>
<accession>A0A182XLM5</accession>
<dbReference type="VEuPathDB" id="VectorBase:AQUA010770"/>
<dbReference type="AlphaFoldDB" id="A0A182XLM5"/>
<evidence type="ECO:0000313" key="2">
    <source>
        <dbReference type="Proteomes" id="UP000076407"/>
    </source>
</evidence>
<protein>
    <submittedName>
        <fullName evidence="1">Uncharacterized protein</fullName>
    </submittedName>
</protein>
<reference evidence="1" key="1">
    <citation type="submission" date="2020-05" db="UniProtKB">
        <authorList>
            <consortium name="EnsemblMetazoa"/>
        </authorList>
    </citation>
    <scope>IDENTIFICATION</scope>
    <source>
        <strain evidence="1">SANGQUA</strain>
    </source>
</reference>
<dbReference type="Proteomes" id="UP000076407">
    <property type="component" value="Unassembled WGS sequence"/>
</dbReference>
<organism evidence="1 2">
    <name type="scientific">Anopheles quadriannulatus</name>
    <name type="common">Mosquito</name>
    <dbReference type="NCBI Taxonomy" id="34691"/>
    <lineage>
        <taxon>Eukaryota</taxon>
        <taxon>Metazoa</taxon>
        <taxon>Ecdysozoa</taxon>
        <taxon>Arthropoda</taxon>
        <taxon>Hexapoda</taxon>
        <taxon>Insecta</taxon>
        <taxon>Pterygota</taxon>
        <taxon>Neoptera</taxon>
        <taxon>Endopterygota</taxon>
        <taxon>Diptera</taxon>
        <taxon>Nematocera</taxon>
        <taxon>Culicoidea</taxon>
        <taxon>Culicidae</taxon>
        <taxon>Anophelinae</taxon>
        <taxon>Anopheles</taxon>
    </lineage>
</organism>
<sequence length="81" mass="9404">MSKIRCELAGSNKHTDTIGRDRIRLLVEDEAEEEEEDDEEEQHRRYGGVYKANMTKKSLRKPIMVLRSRKTAIIKDGVITD</sequence>
<dbReference type="EnsemblMetazoa" id="AQUA010770-RA">
    <property type="protein sequence ID" value="AQUA010770-PA"/>
    <property type="gene ID" value="AQUA010770"/>
</dbReference>
<name>A0A182XLM5_ANOQN</name>
<proteinExistence type="predicted"/>
<evidence type="ECO:0000313" key="1">
    <source>
        <dbReference type="EnsemblMetazoa" id="AQUA010770-PA"/>
    </source>
</evidence>